<dbReference type="PANTHER" id="PTHR24148:SF64">
    <property type="entry name" value="HETEROKARYON INCOMPATIBILITY DOMAIN-CONTAINING PROTEIN"/>
    <property type="match status" value="1"/>
</dbReference>
<dbReference type="Pfam" id="PF06985">
    <property type="entry name" value="HET"/>
    <property type="match status" value="1"/>
</dbReference>
<dbReference type="AlphaFoldDB" id="A0A6A5XXX3"/>
<dbReference type="GeneID" id="54282428"/>
<dbReference type="EMBL" id="ML978068">
    <property type="protein sequence ID" value="KAF2017677.1"/>
    <property type="molecule type" value="Genomic_DNA"/>
</dbReference>
<reference evidence="2" key="1">
    <citation type="journal article" date="2020" name="Stud. Mycol.">
        <title>101 Dothideomycetes genomes: a test case for predicting lifestyles and emergence of pathogens.</title>
        <authorList>
            <person name="Haridas S."/>
            <person name="Albert R."/>
            <person name="Binder M."/>
            <person name="Bloem J."/>
            <person name="Labutti K."/>
            <person name="Salamov A."/>
            <person name="Andreopoulos B."/>
            <person name="Baker S."/>
            <person name="Barry K."/>
            <person name="Bills G."/>
            <person name="Bluhm B."/>
            <person name="Cannon C."/>
            <person name="Castanera R."/>
            <person name="Culley D."/>
            <person name="Daum C."/>
            <person name="Ezra D."/>
            <person name="Gonzalez J."/>
            <person name="Henrissat B."/>
            <person name="Kuo A."/>
            <person name="Liang C."/>
            <person name="Lipzen A."/>
            <person name="Lutzoni F."/>
            <person name="Magnuson J."/>
            <person name="Mondo S."/>
            <person name="Nolan M."/>
            <person name="Ohm R."/>
            <person name="Pangilinan J."/>
            <person name="Park H.-J."/>
            <person name="Ramirez L."/>
            <person name="Alfaro M."/>
            <person name="Sun H."/>
            <person name="Tritt A."/>
            <person name="Yoshinaga Y."/>
            <person name="Zwiers L.-H."/>
            <person name="Turgeon B."/>
            <person name="Goodwin S."/>
            <person name="Spatafora J."/>
            <person name="Crous P."/>
            <person name="Grigoriev I."/>
        </authorList>
    </citation>
    <scope>NUCLEOTIDE SEQUENCE</scope>
    <source>
        <strain evidence="2">CBS 175.79</strain>
    </source>
</reference>
<dbReference type="InterPro" id="IPR010730">
    <property type="entry name" value="HET"/>
</dbReference>
<protein>
    <submittedName>
        <fullName evidence="2">HET-domain-containing protein</fullName>
    </submittedName>
</protein>
<dbReference type="Pfam" id="PF26639">
    <property type="entry name" value="Het-6_barrel"/>
    <property type="match status" value="1"/>
</dbReference>
<keyword evidence="3" id="KW-1185">Reference proteome</keyword>
<dbReference type="PANTHER" id="PTHR24148">
    <property type="entry name" value="ANKYRIN REPEAT DOMAIN-CONTAINING PROTEIN 39 HOMOLOG-RELATED"/>
    <property type="match status" value="1"/>
</dbReference>
<proteinExistence type="predicted"/>
<accession>A0A6A5XXX3</accession>
<gene>
    <name evidence="2" type="ORF">BU24DRAFT_389138</name>
</gene>
<evidence type="ECO:0000259" key="1">
    <source>
        <dbReference type="Pfam" id="PF06985"/>
    </source>
</evidence>
<dbReference type="InterPro" id="IPR052895">
    <property type="entry name" value="HetReg/Transcr_Mod"/>
</dbReference>
<feature type="domain" description="Heterokaryon incompatibility" evidence="1">
    <location>
        <begin position="67"/>
        <end position="253"/>
    </location>
</feature>
<dbReference type="RefSeq" id="XP_033386016.1">
    <property type="nucleotide sequence ID" value="XM_033525031.1"/>
</dbReference>
<evidence type="ECO:0000313" key="2">
    <source>
        <dbReference type="EMBL" id="KAF2017677.1"/>
    </source>
</evidence>
<organism evidence="2 3">
    <name type="scientific">Aaosphaeria arxii CBS 175.79</name>
    <dbReference type="NCBI Taxonomy" id="1450172"/>
    <lineage>
        <taxon>Eukaryota</taxon>
        <taxon>Fungi</taxon>
        <taxon>Dikarya</taxon>
        <taxon>Ascomycota</taxon>
        <taxon>Pezizomycotina</taxon>
        <taxon>Dothideomycetes</taxon>
        <taxon>Pleosporomycetidae</taxon>
        <taxon>Pleosporales</taxon>
        <taxon>Pleosporales incertae sedis</taxon>
        <taxon>Aaosphaeria</taxon>
    </lineage>
</organism>
<name>A0A6A5XXX3_9PLEO</name>
<dbReference type="Proteomes" id="UP000799778">
    <property type="component" value="Unassembled WGS sequence"/>
</dbReference>
<evidence type="ECO:0000313" key="3">
    <source>
        <dbReference type="Proteomes" id="UP000799778"/>
    </source>
</evidence>
<dbReference type="OrthoDB" id="4476201at2759"/>
<sequence length="719" mass="81710">MRLRSILNHVNVSGNLRFLLGKGRYRYTVLPSPTSIRLLELLPASKNDADDLTCRLKSFELHDAPPFHALSYTWGSPLVQVSKSLAKSGDSYSTSCGPQVTRSFRRHPIICDGQIIKVTSNLRDALNMLASRVATPDPLNGPMYYWIDALCINQSNVEERNAQVTMMGKIFAAAESVIVWLGKKDDFTLDAVTTVKRVAAIPEEEWGDISYTSFYDSTTDFGQRRPDLSYYNWLGFVAFINRAWFKRAWIVQEIALAKKATIVCGNKVLSWDELSHTMSFLRATKWYHHLRTEKLKHVKVLQKSPGIYKRILQAKLEIGVGPIYVNAVRLRVAAAMISGHLESNKLLSLRILLEIHRFSQSTDPRDKIYAFLGLADKSIEPFQTQSKSLIPNYNRSVQQVYSDVARALLISNGTLSTLEQVQDPSRTKIPDLPSWVPDYSIQLKPYPLRLRGPTVWTASDKRTWRPNILTLENGLLDVQGFRLDCVHRTALVLDESKDPSAMWASYVKLALSLTLPYPNPTRKSHEPSRVELLWRTLCTDTYNKVSPAPPDTGTLFIDYVLNLQIRHRLMPWSRNEEFQPHFSPLSESIYPEWGSLFALEPDSTKYSLKSYKDRLMTVIENTFNGTYSPVELSQLQHDFDQGGGKQRRLFSTQSNFLGTGPRSLKVGDEVWILNGGPVPYILRPQSNGNYRLIGEAFVYGVMHGEALTMRLQEQQISIE</sequence>